<keyword evidence="16" id="KW-1185">Reference proteome</keyword>
<dbReference type="SUPFAM" id="SSF103039">
    <property type="entry name" value="CheC-like"/>
    <property type="match status" value="1"/>
</dbReference>
<evidence type="ECO:0000259" key="14">
    <source>
        <dbReference type="Pfam" id="PF01052"/>
    </source>
</evidence>
<protein>
    <recommendedName>
        <fullName evidence="4 12">Flagellar motor switch protein FliM</fullName>
    </recommendedName>
</protein>
<dbReference type="Pfam" id="PF01052">
    <property type="entry name" value="FliMN_C"/>
    <property type="match status" value="1"/>
</dbReference>
<evidence type="ECO:0000256" key="7">
    <source>
        <dbReference type="ARBA" id="ARBA00022519"/>
    </source>
</evidence>
<dbReference type="InterPro" id="IPR001543">
    <property type="entry name" value="FliN-like_C"/>
</dbReference>
<evidence type="ECO:0000256" key="3">
    <source>
        <dbReference type="ARBA" id="ARBA00011049"/>
    </source>
</evidence>
<evidence type="ECO:0000256" key="6">
    <source>
        <dbReference type="ARBA" id="ARBA00022500"/>
    </source>
</evidence>
<keyword evidence="5" id="KW-1003">Cell membrane</keyword>
<gene>
    <name evidence="15" type="ORF">SAMN05421881_10336</name>
</gene>
<organism evidence="15 16">
    <name type="scientific">Nitrosomonas halophila</name>
    <dbReference type="NCBI Taxonomy" id="44576"/>
    <lineage>
        <taxon>Bacteria</taxon>
        <taxon>Pseudomonadati</taxon>
        <taxon>Pseudomonadota</taxon>
        <taxon>Betaproteobacteria</taxon>
        <taxon>Nitrosomonadales</taxon>
        <taxon>Nitrosomonadaceae</taxon>
        <taxon>Nitrosomonas</taxon>
    </lineage>
</organism>
<dbReference type="Gene3D" id="3.40.1550.10">
    <property type="entry name" value="CheC-like"/>
    <property type="match status" value="1"/>
</dbReference>
<dbReference type="AlphaFoldDB" id="A0A1H3JGX2"/>
<evidence type="ECO:0000256" key="11">
    <source>
        <dbReference type="ARBA" id="ARBA00025044"/>
    </source>
</evidence>
<dbReference type="GO" id="GO:0071978">
    <property type="term" value="P:bacterial-type flagellum-dependent swarming motility"/>
    <property type="evidence" value="ECO:0007669"/>
    <property type="project" value="TreeGrafter"/>
</dbReference>
<dbReference type="RefSeq" id="WP_090414310.1">
    <property type="nucleotide sequence ID" value="NZ_FNOY01000033.1"/>
</dbReference>
<proteinExistence type="inferred from homology"/>
<keyword evidence="8" id="KW-0283">Flagellar rotation</keyword>
<dbReference type="PRINTS" id="PR00955">
    <property type="entry name" value="FLGMOTORFLIM"/>
</dbReference>
<comment type="function">
    <text evidence="11">FliM is one of three proteins (FliG, FliN, FliM) that forms the rotor-mounted switch complex (C ring), located at the base of the basal body. This complex interacts with the CheY and CheZ chemotaxis proteins, in addition to contacting components of the motor that determine the direction of flagellar rotation.</text>
</comment>
<dbReference type="GO" id="GO:0050918">
    <property type="term" value="P:positive chemotaxis"/>
    <property type="evidence" value="ECO:0007669"/>
    <property type="project" value="TreeGrafter"/>
</dbReference>
<keyword evidence="7" id="KW-0997">Cell inner membrane</keyword>
<evidence type="ECO:0000256" key="9">
    <source>
        <dbReference type="ARBA" id="ARBA00023136"/>
    </source>
</evidence>
<evidence type="ECO:0000256" key="5">
    <source>
        <dbReference type="ARBA" id="ARBA00022475"/>
    </source>
</evidence>
<dbReference type="STRING" id="44576.SAMN05421881_10336"/>
<reference evidence="15 16" key="1">
    <citation type="submission" date="2016-10" db="EMBL/GenBank/DDBJ databases">
        <authorList>
            <person name="de Groot N.N."/>
        </authorList>
    </citation>
    <scope>NUCLEOTIDE SEQUENCE [LARGE SCALE GENOMIC DNA]</scope>
    <source>
        <strain evidence="15 16">Nm1</strain>
    </source>
</reference>
<dbReference type="NCBIfam" id="TIGR01397">
    <property type="entry name" value="fliM_switch"/>
    <property type="match status" value="1"/>
</dbReference>
<evidence type="ECO:0000256" key="2">
    <source>
        <dbReference type="ARBA" id="ARBA00004417"/>
    </source>
</evidence>
<dbReference type="SUPFAM" id="SSF101801">
    <property type="entry name" value="Surface presentation of antigens (SPOA)"/>
    <property type="match status" value="1"/>
</dbReference>
<dbReference type="InterPro" id="IPR028976">
    <property type="entry name" value="CheC-like_sf"/>
</dbReference>
<dbReference type="Pfam" id="PF02154">
    <property type="entry name" value="FliM"/>
    <property type="match status" value="1"/>
</dbReference>
<evidence type="ECO:0000256" key="12">
    <source>
        <dbReference type="NCBIfam" id="TIGR01397"/>
    </source>
</evidence>
<dbReference type="Gene3D" id="2.30.330.10">
    <property type="entry name" value="SpoA-like"/>
    <property type="match status" value="1"/>
</dbReference>
<keyword evidence="9" id="KW-0472">Membrane</keyword>
<keyword evidence="15" id="KW-0969">Cilium</keyword>
<name>A0A1H3JGX2_9PROT</name>
<dbReference type="InterPro" id="IPR001689">
    <property type="entry name" value="Flag_FliM"/>
</dbReference>
<evidence type="ECO:0000256" key="1">
    <source>
        <dbReference type="ARBA" id="ARBA00004117"/>
    </source>
</evidence>
<dbReference type="EMBL" id="FNOY01000033">
    <property type="protein sequence ID" value="SDY39152.1"/>
    <property type="molecule type" value="Genomic_DNA"/>
</dbReference>
<keyword evidence="15" id="KW-0966">Cell projection</keyword>
<dbReference type="Proteomes" id="UP000198640">
    <property type="component" value="Unassembled WGS sequence"/>
</dbReference>
<dbReference type="GO" id="GO:0009425">
    <property type="term" value="C:bacterial-type flagellum basal body"/>
    <property type="evidence" value="ECO:0007669"/>
    <property type="project" value="UniProtKB-SubCell"/>
</dbReference>
<feature type="region of interest" description="Disordered" evidence="13">
    <location>
        <begin position="20"/>
        <end position="39"/>
    </location>
</feature>
<evidence type="ECO:0000313" key="15">
    <source>
        <dbReference type="EMBL" id="SDY39152.1"/>
    </source>
</evidence>
<evidence type="ECO:0000256" key="4">
    <source>
        <dbReference type="ARBA" id="ARBA00021898"/>
    </source>
</evidence>
<comment type="subcellular location">
    <subcellularLocation>
        <location evidence="1">Bacterial flagellum basal body</location>
    </subcellularLocation>
    <subcellularLocation>
        <location evidence="2">Cell inner membrane</location>
        <topology evidence="2">Peripheral membrane protein</topology>
    </subcellularLocation>
</comment>
<comment type="similarity">
    <text evidence="3">Belongs to the FliM family.</text>
</comment>
<keyword evidence="15" id="KW-0282">Flagellum</keyword>
<dbReference type="PANTHER" id="PTHR30034:SF3">
    <property type="entry name" value="FLAGELLAR MOTOR SWITCH PROTEIN FLIM"/>
    <property type="match status" value="1"/>
</dbReference>
<feature type="domain" description="Flagellar motor switch protein FliN-like C-terminal" evidence="14">
    <location>
        <begin position="255"/>
        <end position="322"/>
    </location>
</feature>
<dbReference type="PIRSF" id="PIRSF002888">
    <property type="entry name" value="FliM"/>
    <property type="match status" value="1"/>
</dbReference>
<accession>A0A1H3JGX2</accession>
<sequence>MAENFLTQDEVDALLNHESVNNQQTDADDDNPSDKSGVRPYNMATQERIVRGRMPTYEIINARFARLLQIGIYNFMRRAVDIAIGPIKTIKYNEFLRTLVVPSNLNMVSMKPLRGTALIVFDPDLIFLIVDNMFGGDGRFHTRVEGREFTMTEQRIIQRLLEVVFEDYEKAWKSVHPIKFEYIRSEMNPQFASVATPSEIVVTTTFELDIGGNRGEFHVCIPYTMFEPIREQLNSSLQGDPLEVDKYWIKSLSRQVQGAEVELVANLGHTQVTLHQILNMQAGDVVPLDILDTVTAQVDGVPVMECHYGILNGHYALKVKTIRSPTETD</sequence>
<dbReference type="OrthoDB" id="9806941at2"/>
<keyword evidence="10" id="KW-0975">Bacterial flagellum</keyword>
<dbReference type="CDD" id="cd17908">
    <property type="entry name" value="FliM"/>
    <property type="match status" value="1"/>
</dbReference>
<evidence type="ECO:0000256" key="13">
    <source>
        <dbReference type="SAM" id="MobiDB-lite"/>
    </source>
</evidence>
<dbReference type="PANTHER" id="PTHR30034">
    <property type="entry name" value="FLAGELLAR MOTOR SWITCH PROTEIN FLIM"/>
    <property type="match status" value="1"/>
</dbReference>
<dbReference type="GO" id="GO:0005886">
    <property type="term" value="C:plasma membrane"/>
    <property type="evidence" value="ECO:0007669"/>
    <property type="project" value="UniProtKB-SubCell"/>
</dbReference>
<evidence type="ECO:0000256" key="10">
    <source>
        <dbReference type="ARBA" id="ARBA00023143"/>
    </source>
</evidence>
<evidence type="ECO:0000256" key="8">
    <source>
        <dbReference type="ARBA" id="ARBA00022779"/>
    </source>
</evidence>
<dbReference type="GO" id="GO:0003774">
    <property type="term" value="F:cytoskeletal motor activity"/>
    <property type="evidence" value="ECO:0007669"/>
    <property type="project" value="InterPro"/>
</dbReference>
<keyword evidence="6" id="KW-0145">Chemotaxis</keyword>
<dbReference type="InterPro" id="IPR036429">
    <property type="entry name" value="SpoA-like_sf"/>
</dbReference>
<evidence type="ECO:0000313" key="16">
    <source>
        <dbReference type="Proteomes" id="UP000198640"/>
    </source>
</evidence>